<gene>
    <name evidence="1" type="ORF">SDC9_207315</name>
</gene>
<comment type="caution">
    <text evidence="1">The sequence shown here is derived from an EMBL/GenBank/DDBJ whole genome shotgun (WGS) entry which is preliminary data.</text>
</comment>
<name>A0A645JGV8_9ZZZZ</name>
<dbReference type="AlphaFoldDB" id="A0A645JGV8"/>
<accession>A0A645JGV8</accession>
<evidence type="ECO:0000313" key="1">
    <source>
        <dbReference type="EMBL" id="MPN59594.1"/>
    </source>
</evidence>
<proteinExistence type="predicted"/>
<dbReference type="EMBL" id="VSSQ01133773">
    <property type="protein sequence ID" value="MPN59594.1"/>
    <property type="molecule type" value="Genomic_DNA"/>
</dbReference>
<protein>
    <submittedName>
        <fullName evidence="1">Uncharacterized protein</fullName>
    </submittedName>
</protein>
<organism evidence="1">
    <name type="scientific">bioreactor metagenome</name>
    <dbReference type="NCBI Taxonomy" id="1076179"/>
    <lineage>
        <taxon>unclassified sequences</taxon>
        <taxon>metagenomes</taxon>
        <taxon>ecological metagenomes</taxon>
    </lineage>
</organism>
<sequence length="114" mass="12100">MIRPVDVIVLIHVGARDPRLAEEIGHRVLLVITLPGFGIAPGYGIGVIASAAPRAVEHGTAVLEALHSHQGPCETVGIYRHAYRLHPSITGTDMRLASLRPNSNTPSMPTSGLI</sequence>
<reference evidence="1" key="1">
    <citation type="submission" date="2019-08" db="EMBL/GenBank/DDBJ databases">
        <authorList>
            <person name="Kucharzyk K."/>
            <person name="Murdoch R.W."/>
            <person name="Higgins S."/>
            <person name="Loffler F."/>
        </authorList>
    </citation>
    <scope>NUCLEOTIDE SEQUENCE</scope>
</reference>